<dbReference type="Gene3D" id="1.10.101.10">
    <property type="entry name" value="PGBD-like superfamily/PGBD"/>
    <property type="match status" value="1"/>
</dbReference>
<dbReference type="GO" id="GO:0008745">
    <property type="term" value="F:N-acetylmuramoyl-L-alanine amidase activity"/>
    <property type="evidence" value="ECO:0007669"/>
    <property type="project" value="UniProtKB-EC"/>
</dbReference>
<dbReference type="SUPFAM" id="SSF55846">
    <property type="entry name" value="N-acetylmuramoyl-L-alanine amidase-like"/>
    <property type="match status" value="1"/>
</dbReference>
<dbReference type="GO" id="GO:0019867">
    <property type="term" value="C:outer membrane"/>
    <property type="evidence" value="ECO:0007669"/>
    <property type="project" value="TreeGrafter"/>
</dbReference>
<comment type="similarity">
    <text evidence="2">Belongs to the N-acetylmuramoyl-L-alanine amidase 2 family.</text>
</comment>
<dbReference type="FunFam" id="3.40.80.10:FF:000003">
    <property type="entry name" value="N-acetylmuramoyl-L-alanine amidase"/>
    <property type="match status" value="1"/>
</dbReference>
<evidence type="ECO:0000313" key="9">
    <source>
        <dbReference type="Proteomes" id="UP000186736"/>
    </source>
</evidence>
<keyword evidence="4 8" id="KW-0378">Hydrolase</keyword>
<gene>
    <name evidence="8" type="primary">amiD</name>
    <name evidence="8" type="ORF">PSEMO_09040</name>
</gene>
<dbReference type="InterPro" id="IPR002502">
    <property type="entry name" value="Amidase_domain"/>
</dbReference>
<dbReference type="EMBL" id="MKZO01000008">
    <property type="protein sequence ID" value="OLS64091.1"/>
    <property type="molecule type" value="Genomic_DNA"/>
</dbReference>
<evidence type="ECO:0000256" key="1">
    <source>
        <dbReference type="ARBA" id="ARBA00001561"/>
    </source>
</evidence>
<dbReference type="GO" id="GO:0009253">
    <property type="term" value="P:peptidoglycan catabolic process"/>
    <property type="evidence" value="ECO:0007669"/>
    <property type="project" value="InterPro"/>
</dbReference>
<keyword evidence="6" id="KW-0732">Signal</keyword>
<protein>
    <recommendedName>
        <fullName evidence="3">N-acetylmuramoyl-L-alanine amidase</fullName>
        <ecNumber evidence="3">3.5.1.28</ecNumber>
    </recommendedName>
</protein>
<dbReference type="AlphaFoldDB" id="A0A1Q9R9T3"/>
<dbReference type="PANTHER" id="PTHR30417:SF1">
    <property type="entry name" value="N-ACETYLMURAMOYL-L-ALANINE AMIDASE AMID"/>
    <property type="match status" value="1"/>
</dbReference>
<dbReference type="InterPro" id="IPR036366">
    <property type="entry name" value="PGBDSf"/>
</dbReference>
<evidence type="ECO:0000256" key="2">
    <source>
        <dbReference type="ARBA" id="ARBA00007553"/>
    </source>
</evidence>
<dbReference type="GO" id="GO:0009254">
    <property type="term" value="P:peptidoglycan turnover"/>
    <property type="evidence" value="ECO:0007669"/>
    <property type="project" value="TreeGrafter"/>
</dbReference>
<dbReference type="PANTHER" id="PTHR30417">
    <property type="entry name" value="N-ACETYLMURAMOYL-L-ALANINE AMIDASE AMID"/>
    <property type="match status" value="1"/>
</dbReference>
<dbReference type="InterPro" id="IPR002477">
    <property type="entry name" value="Peptidoglycan-bd-like"/>
</dbReference>
<dbReference type="InterPro" id="IPR051206">
    <property type="entry name" value="NAMLAA_amidase_2"/>
</dbReference>
<accession>A0A1Q9R9T3</accession>
<evidence type="ECO:0000313" key="8">
    <source>
        <dbReference type="EMBL" id="OLS64091.1"/>
    </source>
</evidence>
<comment type="catalytic activity">
    <reaction evidence="1">
        <text>Hydrolyzes the link between N-acetylmuramoyl residues and L-amino acid residues in certain cell-wall glycopeptides.</text>
        <dbReference type="EC" id="3.5.1.28"/>
    </reaction>
</comment>
<dbReference type="EC" id="3.5.1.28" evidence="3"/>
<dbReference type="PROSITE" id="PS51257">
    <property type="entry name" value="PROKAR_LIPOPROTEIN"/>
    <property type="match status" value="1"/>
</dbReference>
<evidence type="ECO:0000256" key="5">
    <source>
        <dbReference type="ARBA" id="ARBA00023316"/>
    </source>
</evidence>
<evidence type="ECO:0000256" key="4">
    <source>
        <dbReference type="ARBA" id="ARBA00022801"/>
    </source>
</evidence>
<evidence type="ECO:0000256" key="3">
    <source>
        <dbReference type="ARBA" id="ARBA00011901"/>
    </source>
</evidence>
<name>A0A1Q9R9T3_PSEPU</name>
<dbReference type="InterPro" id="IPR036365">
    <property type="entry name" value="PGBD-like_sf"/>
</dbReference>
<proteinExistence type="inferred from homology"/>
<feature type="domain" description="N-acetylmuramoyl-L-alanine amidase" evidence="7">
    <location>
        <begin position="40"/>
        <end position="180"/>
    </location>
</feature>
<dbReference type="Pfam" id="PF01510">
    <property type="entry name" value="Amidase_2"/>
    <property type="match status" value="1"/>
</dbReference>
<feature type="chain" id="PRO_5012841975" description="N-acetylmuramoyl-L-alanine amidase" evidence="6">
    <location>
        <begin position="29"/>
        <end position="275"/>
    </location>
</feature>
<evidence type="ECO:0000256" key="6">
    <source>
        <dbReference type="SAM" id="SignalP"/>
    </source>
</evidence>
<dbReference type="Proteomes" id="UP000186736">
    <property type="component" value="Unassembled WGS sequence"/>
</dbReference>
<organism evidence="8 9">
    <name type="scientific">Pseudomonas putida</name>
    <name type="common">Arthrobacter siderocapsulatus</name>
    <dbReference type="NCBI Taxonomy" id="303"/>
    <lineage>
        <taxon>Bacteria</taxon>
        <taxon>Pseudomonadati</taxon>
        <taxon>Pseudomonadota</taxon>
        <taxon>Gammaproteobacteria</taxon>
        <taxon>Pseudomonadales</taxon>
        <taxon>Pseudomonadaceae</taxon>
        <taxon>Pseudomonas</taxon>
    </lineage>
</organism>
<dbReference type="SMART" id="SM00644">
    <property type="entry name" value="Ami_2"/>
    <property type="match status" value="1"/>
</dbReference>
<keyword evidence="5" id="KW-0961">Cell wall biogenesis/degradation</keyword>
<sequence>MLLHYRLPRRRPFFMKAFFSALLLAVLAGCTSGPQLRIDHSHVSANQDSRVQFVILHYTNASLERSLALLTHGEVSSHYLIGDDRDGTVYQLVDESRRAWHAGESQWEGRTWLNSTSIGIEIVNPGFTDTPTGRVWHPYSEAQVQSLILLLKDIAKRNNIQPRHIIGHSDIAPLRKLDPGPLFPWKRLADEGLGIWPNAQAVAQQQARFAVNPPSITWYQQQLARFGYAIEQTGVYDVATRHVIAAFQMRFRPQRFDGQPDAQTAAMLQVLNDQR</sequence>
<dbReference type="Pfam" id="PF01471">
    <property type="entry name" value="PG_binding_1"/>
    <property type="match status" value="1"/>
</dbReference>
<comment type="caution">
    <text evidence="8">The sequence shown here is derived from an EMBL/GenBank/DDBJ whole genome shotgun (WGS) entry which is preliminary data.</text>
</comment>
<reference evidence="8 9" key="1">
    <citation type="submission" date="2016-10" db="EMBL/GenBank/DDBJ databases">
        <title>Genome Sequence of Pseudomonas putida GM4FR.</title>
        <authorList>
            <person name="Poehlein A."/>
            <person name="Wemheuer F."/>
            <person name="Hollensteiner J."/>
            <person name="Wemheuer B."/>
        </authorList>
    </citation>
    <scope>NUCLEOTIDE SEQUENCE [LARGE SCALE GENOMIC DNA]</scope>
    <source>
        <strain evidence="8 9">GM4FR</strain>
    </source>
</reference>
<feature type="signal peptide" evidence="6">
    <location>
        <begin position="1"/>
        <end position="28"/>
    </location>
</feature>
<dbReference type="SUPFAM" id="SSF47090">
    <property type="entry name" value="PGBD-like"/>
    <property type="match status" value="1"/>
</dbReference>
<dbReference type="InterPro" id="IPR036505">
    <property type="entry name" value="Amidase/PGRP_sf"/>
</dbReference>
<dbReference type="CDD" id="cd06583">
    <property type="entry name" value="PGRP"/>
    <property type="match status" value="1"/>
</dbReference>
<dbReference type="GO" id="GO:0071555">
    <property type="term" value="P:cell wall organization"/>
    <property type="evidence" value="ECO:0007669"/>
    <property type="project" value="UniProtKB-KW"/>
</dbReference>
<dbReference type="Gene3D" id="3.40.80.10">
    <property type="entry name" value="Peptidoglycan recognition protein-like"/>
    <property type="match status" value="1"/>
</dbReference>
<evidence type="ECO:0000259" key="7">
    <source>
        <dbReference type="SMART" id="SM00644"/>
    </source>
</evidence>